<accession>A0A7Y9TT82</accession>
<keyword evidence="2" id="KW-1185">Reference proteome</keyword>
<reference evidence="1 2" key="1">
    <citation type="submission" date="2020-07" db="EMBL/GenBank/DDBJ databases">
        <title>Genomic Encyclopedia of Type Strains, Phase IV (KMG-V): Genome sequencing to study the core and pangenomes of soil and plant-associated prokaryotes.</title>
        <authorList>
            <person name="Whitman W."/>
        </authorList>
    </citation>
    <scope>NUCLEOTIDE SEQUENCE [LARGE SCALE GENOMIC DNA]</scope>
    <source>
        <strain evidence="1 2">X4EP2</strain>
    </source>
</reference>
<organism evidence="1 2">
    <name type="scientific">Granulicella arctica</name>
    <dbReference type="NCBI Taxonomy" id="940613"/>
    <lineage>
        <taxon>Bacteria</taxon>
        <taxon>Pseudomonadati</taxon>
        <taxon>Acidobacteriota</taxon>
        <taxon>Terriglobia</taxon>
        <taxon>Terriglobales</taxon>
        <taxon>Acidobacteriaceae</taxon>
        <taxon>Granulicella</taxon>
    </lineage>
</organism>
<sequence>MKTTIMVMDVFVRFRLVAIVQSEQQTQAWEMQVMVIQQVADILISLGFLDSKAAALLTEASTTITPQPGIKTIPFSDFITLTELVYPDSEPVSLEAQQGHALIATGETTEEALASAGFVLKMDGPLQ</sequence>
<proteinExistence type="predicted"/>
<comment type="caution">
    <text evidence="1">The sequence shown here is derived from an EMBL/GenBank/DDBJ whole genome shotgun (WGS) entry which is preliminary data.</text>
</comment>
<dbReference type="RefSeq" id="WP_179490583.1">
    <property type="nucleotide sequence ID" value="NZ_JACCCW010000002.1"/>
</dbReference>
<dbReference type="AlphaFoldDB" id="A0A7Y9TT82"/>
<dbReference type="Proteomes" id="UP000589520">
    <property type="component" value="Unassembled WGS sequence"/>
</dbReference>
<protein>
    <submittedName>
        <fullName evidence="1">Uncharacterized protein</fullName>
    </submittedName>
</protein>
<evidence type="ECO:0000313" key="1">
    <source>
        <dbReference type="EMBL" id="NYF79723.1"/>
    </source>
</evidence>
<evidence type="ECO:0000313" key="2">
    <source>
        <dbReference type="Proteomes" id="UP000589520"/>
    </source>
</evidence>
<dbReference type="EMBL" id="JACCCW010000002">
    <property type="protein sequence ID" value="NYF79723.1"/>
    <property type="molecule type" value="Genomic_DNA"/>
</dbReference>
<name>A0A7Y9TT82_9BACT</name>
<gene>
    <name evidence="1" type="ORF">HDF17_002043</name>
</gene>